<dbReference type="GO" id="GO:0034628">
    <property type="term" value="P:'de novo' NAD+ biosynthetic process from L-aspartate"/>
    <property type="evidence" value="ECO:0007669"/>
    <property type="project" value="TreeGrafter"/>
</dbReference>
<evidence type="ECO:0000256" key="4">
    <source>
        <dbReference type="ARBA" id="ARBA00012173"/>
    </source>
</evidence>
<dbReference type="UniPathway" id="UPA00253">
    <property type="reaction ID" value="UER00326"/>
</dbReference>
<dbReference type="InterPro" id="IPR003953">
    <property type="entry name" value="FAD-dep_OxRdtase_2_FAD-bd"/>
</dbReference>
<evidence type="ECO:0000313" key="14">
    <source>
        <dbReference type="EMBL" id="GEC16420.1"/>
    </source>
</evidence>
<sequence length="509" mass="52719">MTALHDTNGAAVVIGGGLAGLMTALALAPRPVLLLSSAPLGLETSSILAQGGIAASIGPDDNASLHLADTLAAGDGLCDQHIAATILAAAPDAIERLLQFGVAFDRDADGNLALGLEAAHSRRRIVHAGGDASGRDIIRTLVRKVYETPSITVCEATRAQRLIVEDNAVRGVVCQAGRDSVTFVTDHIVIATGGIGGLFLHGTNPAGSCGQGLALAARAGAIMADLEFIQFHPTALDVGSFPLKLISEAVRGEGATLIDENGDRFMADTPGAELAPRDVVARAVWRHMAAGHRVFVDARRMPGVDFARRFPAITSFCRDAGIDPLTQPIPVRPAAHYHMGGVSVDNRGRTSIDGLWACGEAACTGLHGANRLASNSLLEAVVCAGLVARDIAGTTPAKQRLPRATEAGTGCDPALIRPIMSRAAGVLRDGEGLRAAARALLPLAASREAASDPAIVALMIVIAALRREESRGAHTRTDYPERATSAARTTLRLRDAFDAAQGCIPDLVG</sequence>
<comment type="pathway">
    <text evidence="2 11">Cofactor biosynthesis; NAD(+) biosynthesis; iminoaspartate from L-aspartate (oxidase route): step 1/1.</text>
</comment>
<keyword evidence="5 11" id="KW-0285">Flavoprotein</keyword>
<dbReference type="SUPFAM" id="SSF56425">
    <property type="entry name" value="Succinate dehydrogenase/fumarate reductase flavoprotein, catalytic domain"/>
    <property type="match status" value="1"/>
</dbReference>
<accession>A0A4Y3WE99</accession>
<feature type="domain" description="FAD-dependent oxidoreductase 2 FAD-binding" evidence="12">
    <location>
        <begin position="11"/>
        <end position="377"/>
    </location>
</feature>
<dbReference type="GO" id="GO:0005737">
    <property type="term" value="C:cytoplasm"/>
    <property type="evidence" value="ECO:0007669"/>
    <property type="project" value="UniProtKB-SubCell"/>
</dbReference>
<feature type="domain" description="Fumarate reductase/succinate dehydrogenase flavoprotein-like C-terminal" evidence="13">
    <location>
        <begin position="456"/>
        <end position="483"/>
    </location>
</feature>
<dbReference type="InterPro" id="IPR037099">
    <property type="entry name" value="Fum_R/Succ_DH_flav-like_C_sf"/>
</dbReference>
<keyword evidence="8 11" id="KW-0560">Oxidoreductase</keyword>
<dbReference type="NCBIfam" id="TIGR00551">
    <property type="entry name" value="nadB"/>
    <property type="match status" value="1"/>
</dbReference>
<evidence type="ECO:0000256" key="8">
    <source>
        <dbReference type="ARBA" id="ARBA00023002"/>
    </source>
</evidence>
<dbReference type="EC" id="1.4.3.16" evidence="4 10"/>
<evidence type="ECO:0000256" key="6">
    <source>
        <dbReference type="ARBA" id="ARBA00022642"/>
    </source>
</evidence>
<dbReference type="PANTHER" id="PTHR42716">
    <property type="entry name" value="L-ASPARTATE OXIDASE"/>
    <property type="match status" value="1"/>
</dbReference>
<dbReference type="SUPFAM" id="SSF51905">
    <property type="entry name" value="FAD/NAD(P)-binding domain"/>
    <property type="match status" value="1"/>
</dbReference>
<comment type="cofactor">
    <cofactor evidence="1 11">
        <name>FAD</name>
        <dbReference type="ChEBI" id="CHEBI:57692"/>
    </cofactor>
</comment>
<evidence type="ECO:0000313" key="15">
    <source>
        <dbReference type="Proteomes" id="UP000318825"/>
    </source>
</evidence>
<proteinExistence type="inferred from homology"/>
<dbReference type="FunFam" id="3.90.700.10:FF:000002">
    <property type="entry name" value="L-aspartate oxidase"/>
    <property type="match status" value="1"/>
</dbReference>
<dbReference type="Pfam" id="PF02910">
    <property type="entry name" value="Succ_DH_flav_C"/>
    <property type="match status" value="1"/>
</dbReference>
<dbReference type="InterPro" id="IPR005288">
    <property type="entry name" value="NadB"/>
</dbReference>
<evidence type="ECO:0000256" key="7">
    <source>
        <dbReference type="ARBA" id="ARBA00022827"/>
    </source>
</evidence>
<dbReference type="Pfam" id="PF00890">
    <property type="entry name" value="FAD_binding_2"/>
    <property type="match status" value="1"/>
</dbReference>
<evidence type="ECO:0000256" key="9">
    <source>
        <dbReference type="ARBA" id="ARBA00048305"/>
    </source>
</evidence>
<keyword evidence="7 11" id="KW-0274">FAD</keyword>
<reference evidence="14 15" key="1">
    <citation type="submission" date="2019-06" db="EMBL/GenBank/DDBJ databases">
        <title>Whole genome shotgun sequence of Nitrobacter winogradskyi NBRC 14297.</title>
        <authorList>
            <person name="Hosoyama A."/>
            <person name="Uohara A."/>
            <person name="Ohji S."/>
            <person name="Ichikawa N."/>
        </authorList>
    </citation>
    <scope>NUCLEOTIDE SEQUENCE [LARGE SCALE GENOMIC DNA]</scope>
    <source>
        <strain evidence="14 15">NBRC 14297</strain>
    </source>
</reference>
<dbReference type="Gene3D" id="3.90.700.10">
    <property type="entry name" value="Succinate dehydrogenase/fumarate reductase flavoprotein, catalytic domain"/>
    <property type="match status" value="1"/>
</dbReference>
<dbReference type="Gene3D" id="1.20.58.100">
    <property type="entry name" value="Fumarate reductase/succinate dehydrogenase flavoprotein-like, C-terminal domain"/>
    <property type="match status" value="1"/>
</dbReference>
<dbReference type="InterPro" id="IPR036188">
    <property type="entry name" value="FAD/NAD-bd_sf"/>
</dbReference>
<gene>
    <name evidence="14" type="ORF">NWI01_23120</name>
</gene>
<comment type="catalytic activity">
    <reaction evidence="9">
        <text>L-aspartate + O2 = iminosuccinate + H2O2</text>
        <dbReference type="Rhea" id="RHEA:25876"/>
        <dbReference type="ChEBI" id="CHEBI:15379"/>
        <dbReference type="ChEBI" id="CHEBI:16240"/>
        <dbReference type="ChEBI" id="CHEBI:29991"/>
        <dbReference type="ChEBI" id="CHEBI:77875"/>
        <dbReference type="EC" id="1.4.3.16"/>
    </reaction>
    <physiologicalReaction direction="left-to-right" evidence="9">
        <dbReference type="Rhea" id="RHEA:25877"/>
    </physiologicalReaction>
</comment>
<comment type="subcellular location">
    <subcellularLocation>
        <location evidence="11">Cytoplasm</location>
    </subcellularLocation>
</comment>
<evidence type="ECO:0000256" key="10">
    <source>
        <dbReference type="NCBIfam" id="TIGR00551"/>
    </source>
</evidence>
<dbReference type="Gene3D" id="3.50.50.60">
    <property type="entry name" value="FAD/NAD(P)-binding domain"/>
    <property type="match status" value="1"/>
</dbReference>
<dbReference type="OrthoDB" id="9806724at2"/>
<evidence type="ECO:0000256" key="5">
    <source>
        <dbReference type="ARBA" id="ARBA00022630"/>
    </source>
</evidence>
<comment type="function">
    <text evidence="11">Catalyzes the oxidation of L-aspartate to iminoaspartate.</text>
</comment>
<evidence type="ECO:0000256" key="2">
    <source>
        <dbReference type="ARBA" id="ARBA00004950"/>
    </source>
</evidence>
<comment type="similarity">
    <text evidence="3 11">Belongs to the FAD-dependent oxidoreductase 2 family. NadB subfamily.</text>
</comment>
<evidence type="ECO:0000259" key="13">
    <source>
        <dbReference type="Pfam" id="PF02910"/>
    </source>
</evidence>
<dbReference type="PANTHER" id="PTHR42716:SF2">
    <property type="entry name" value="L-ASPARTATE OXIDASE, CHLOROPLASTIC"/>
    <property type="match status" value="1"/>
</dbReference>
<dbReference type="EMBL" id="BJNF01000062">
    <property type="protein sequence ID" value="GEC16420.1"/>
    <property type="molecule type" value="Genomic_DNA"/>
</dbReference>
<dbReference type="InterPro" id="IPR015939">
    <property type="entry name" value="Fum_Rdtase/Succ_DH_flav-like_C"/>
</dbReference>
<dbReference type="SUPFAM" id="SSF46977">
    <property type="entry name" value="Succinate dehydrogenase/fumarate reductase flavoprotein C-terminal domain"/>
    <property type="match status" value="1"/>
</dbReference>
<organism evidence="14 15">
    <name type="scientific">Nitrobacter winogradskyi</name>
    <name type="common">Nitrobacter agilis</name>
    <dbReference type="NCBI Taxonomy" id="913"/>
    <lineage>
        <taxon>Bacteria</taxon>
        <taxon>Pseudomonadati</taxon>
        <taxon>Pseudomonadota</taxon>
        <taxon>Alphaproteobacteria</taxon>
        <taxon>Hyphomicrobiales</taxon>
        <taxon>Nitrobacteraceae</taxon>
        <taxon>Nitrobacter</taxon>
    </lineage>
</organism>
<dbReference type="Proteomes" id="UP000318825">
    <property type="component" value="Unassembled WGS sequence"/>
</dbReference>
<evidence type="ECO:0000259" key="12">
    <source>
        <dbReference type="Pfam" id="PF00890"/>
    </source>
</evidence>
<dbReference type="AlphaFoldDB" id="A0A4Y3WE99"/>
<dbReference type="InterPro" id="IPR027477">
    <property type="entry name" value="Succ_DH/fumarate_Rdtase_cat_sf"/>
</dbReference>
<evidence type="ECO:0000256" key="1">
    <source>
        <dbReference type="ARBA" id="ARBA00001974"/>
    </source>
</evidence>
<dbReference type="RefSeq" id="WP_141384052.1">
    <property type="nucleotide sequence ID" value="NZ_BJNF01000062.1"/>
</dbReference>
<comment type="caution">
    <text evidence="14">The sequence shown here is derived from an EMBL/GenBank/DDBJ whole genome shotgun (WGS) entry which is preliminary data.</text>
</comment>
<name>A0A4Y3WE99_NITWI</name>
<keyword evidence="6 11" id="KW-0662">Pyridine nucleotide biosynthesis</keyword>
<evidence type="ECO:0000256" key="3">
    <source>
        <dbReference type="ARBA" id="ARBA00008562"/>
    </source>
</evidence>
<evidence type="ECO:0000256" key="11">
    <source>
        <dbReference type="RuleBase" id="RU362049"/>
    </source>
</evidence>
<dbReference type="GO" id="GO:0008734">
    <property type="term" value="F:L-aspartate oxidase activity"/>
    <property type="evidence" value="ECO:0007669"/>
    <property type="project" value="UniProtKB-UniRule"/>
</dbReference>
<protein>
    <recommendedName>
        <fullName evidence="4 10">L-aspartate oxidase</fullName>
        <ecNumber evidence="4 10">1.4.3.16</ecNumber>
    </recommendedName>
</protein>
<dbReference type="PRINTS" id="PR00368">
    <property type="entry name" value="FADPNR"/>
</dbReference>
<dbReference type="NCBIfam" id="NF005701">
    <property type="entry name" value="PRK07512.1"/>
    <property type="match status" value="1"/>
</dbReference>